<feature type="domain" description="Solute-binding protein family 5" evidence="5">
    <location>
        <begin position="89"/>
        <end position="455"/>
    </location>
</feature>
<dbReference type="PANTHER" id="PTHR30290">
    <property type="entry name" value="PERIPLASMIC BINDING COMPONENT OF ABC TRANSPORTER"/>
    <property type="match status" value="1"/>
</dbReference>
<dbReference type="RefSeq" id="WP_092856099.1">
    <property type="nucleotide sequence ID" value="NZ_FMAH01000065.1"/>
</dbReference>
<dbReference type="AlphaFoldDB" id="A0A1C3X821"/>
<dbReference type="InterPro" id="IPR039424">
    <property type="entry name" value="SBP_5"/>
</dbReference>
<dbReference type="SUPFAM" id="SSF53850">
    <property type="entry name" value="Periplasmic binding protein-like II"/>
    <property type="match status" value="1"/>
</dbReference>
<protein>
    <submittedName>
        <fullName evidence="6">Peptide/nickel transport system substrate-binding protein</fullName>
    </submittedName>
</protein>
<organism evidence="6 7">
    <name type="scientific">Rhizobium miluonense</name>
    <dbReference type="NCBI Taxonomy" id="411945"/>
    <lineage>
        <taxon>Bacteria</taxon>
        <taxon>Pseudomonadati</taxon>
        <taxon>Pseudomonadota</taxon>
        <taxon>Alphaproteobacteria</taxon>
        <taxon>Hyphomicrobiales</taxon>
        <taxon>Rhizobiaceae</taxon>
        <taxon>Rhizobium/Agrobacterium group</taxon>
        <taxon>Rhizobium</taxon>
    </lineage>
</organism>
<dbReference type="PROSITE" id="PS51318">
    <property type="entry name" value="TAT"/>
    <property type="match status" value="1"/>
</dbReference>
<evidence type="ECO:0000259" key="5">
    <source>
        <dbReference type="Pfam" id="PF00496"/>
    </source>
</evidence>
<dbReference type="InterPro" id="IPR000914">
    <property type="entry name" value="SBP_5_dom"/>
</dbReference>
<keyword evidence="4" id="KW-0732">Signal</keyword>
<evidence type="ECO:0000256" key="1">
    <source>
        <dbReference type="ARBA" id="ARBA00004418"/>
    </source>
</evidence>
<dbReference type="Gene3D" id="3.40.190.10">
    <property type="entry name" value="Periplasmic binding protein-like II"/>
    <property type="match status" value="1"/>
</dbReference>
<evidence type="ECO:0000256" key="3">
    <source>
        <dbReference type="ARBA" id="ARBA00022448"/>
    </source>
</evidence>
<dbReference type="Proteomes" id="UP000199435">
    <property type="component" value="Unassembled WGS sequence"/>
</dbReference>
<dbReference type="Pfam" id="PF00496">
    <property type="entry name" value="SBP_bac_5"/>
    <property type="match status" value="1"/>
</dbReference>
<gene>
    <name evidence="6" type="ORF">GA0061102_106510</name>
</gene>
<dbReference type="InterPro" id="IPR030678">
    <property type="entry name" value="Peptide/Ni-bd"/>
</dbReference>
<dbReference type="OrthoDB" id="9801912at2"/>
<accession>A0A1C3X821</accession>
<dbReference type="GO" id="GO:0043190">
    <property type="term" value="C:ATP-binding cassette (ABC) transporter complex"/>
    <property type="evidence" value="ECO:0007669"/>
    <property type="project" value="InterPro"/>
</dbReference>
<sequence>MTERLFSLSLSRRRLLITTSAVATGALVAMAGLTPAYSAGGPTSGGDITFLIDSLGDTWIPNNSAISSFQGHIWGHVTDKLVYVDADGKVSPWIAERWEQNDKATEFTLHLKNGVTFSNGTPLDASAVVANLDIWYAGRKKEGINPIGLFPKTYDHAEAIDATTVRVFFKKPTLGFIPTLGYHGSILISPKTIAQPAPQQADLSKTSGSGPYVVDSWKEGDFVKLVKRKDYNWGPPAVGHTGPAYLDTITYKLVSEPSLRVAAVQSGQADVAYNASPQELTSLKQEGFTVSTPRYLGFVNGWAINTKLAPYDDVKVRQALQASINRQEIIDTVYTPDWKLATSFIQSNVPGATDHSELLAYNPDRAEKLLDEAGWVKGAGGIRTKDGKQLSLILNSNPYLATSKSIDELIAQQLGKIGWKVDIRAYDVVTYGQKVQYGGPGVPAYEVTRSFIDAGTVAGILTDANNGENWFALGESDKTLNDLRDKIASAGSVESRNPLLDELQKYVLEQGYFIPRTQIVQRIYVQSPKLKGQTYNGVAYANYYTATLSE</sequence>
<dbReference type="GO" id="GO:0015833">
    <property type="term" value="P:peptide transport"/>
    <property type="evidence" value="ECO:0007669"/>
    <property type="project" value="TreeGrafter"/>
</dbReference>
<reference evidence="7" key="1">
    <citation type="submission" date="2016-08" db="EMBL/GenBank/DDBJ databases">
        <authorList>
            <person name="Varghese N."/>
            <person name="Submissions Spin"/>
        </authorList>
    </citation>
    <scope>NUCLEOTIDE SEQUENCE [LARGE SCALE GENOMIC DNA]</scope>
    <source>
        <strain evidence="7">HAMBI 2971</strain>
    </source>
</reference>
<dbReference type="InterPro" id="IPR006311">
    <property type="entry name" value="TAT_signal"/>
</dbReference>
<dbReference type="EMBL" id="FMAH01000065">
    <property type="protein sequence ID" value="SCB48365.1"/>
    <property type="molecule type" value="Genomic_DNA"/>
</dbReference>
<dbReference type="GO" id="GO:0030288">
    <property type="term" value="C:outer membrane-bounded periplasmic space"/>
    <property type="evidence" value="ECO:0007669"/>
    <property type="project" value="UniProtKB-ARBA"/>
</dbReference>
<name>A0A1C3X821_9HYPH</name>
<comment type="subcellular location">
    <subcellularLocation>
        <location evidence="1">Periplasm</location>
    </subcellularLocation>
</comment>
<proteinExistence type="inferred from homology"/>
<comment type="similarity">
    <text evidence="2">Belongs to the bacterial solute-binding protein 5 family.</text>
</comment>
<dbReference type="PANTHER" id="PTHR30290:SF9">
    <property type="entry name" value="OLIGOPEPTIDE-BINDING PROTEIN APPA"/>
    <property type="match status" value="1"/>
</dbReference>
<dbReference type="GO" id="GO:1904680">
    <property type="term" value="F:peptide transmembrane transporter activity"/>
    <property type="evidence" value="ECO:0007669"/>
    <property type="project" value="TreeGrafter"/>
</dbReference>
<evidence type="ECO:0000313" key="6">
    <source>
        <dbReference type="EMBL" id="SCB48365.1"/>
    </source>
</evidence>
<dbReference type="Gene3D" id="3.10.105.10">
    <property type="entry name" value="Dipeptide-binding Protein, Domain 3"/>
    <property type="match status" value="1"/>
</dbReference>
<dbReference type="PIRSF" id="PIRSF002741">
    <property type="entry name" value="MppA"/>
    <property type="match status" value="1"/>
</dbReference>
<evidence type="ECO:0000313" key="7">
    <source>
        <dbReference type="Proteomes" id="UP000199435"/>
    </source>
</evidence>
<keyword evidence="7" id="KW-1185">Reference proteome</keyword>
<evidence type="ECO:0000256" key="4">
    <source>
        <dbReference type="ARBA" id="ARBA00022729"/>
    </source>
</evidence>
<dbReference type="STRING" id="411945.GA0061102_106510"/>
<keyword evidence="3" id="KW-0813">Transport</keyword>
<dbReference type="CDD" id="cd08492">
    <property type="entry name" value="PBP2_NikA_DppA_OppA_like_15"/>
    <property type="match status" value="1"/>
</dbReference>
<evidence type="ECO:0000256" key="2">
    <source>
        <dbReference type="ARBA" id="ARBA00005695"/>
    </source>
</evidence>